<dbReference type="InterPro" id="IPR036047">
    <property type="entry name" value="F-box-like_dom_sf"/>
</dbReference>
<dbReference type="InterPro" id="IPR015915">
    <property type="entry name" value="Kelch-typ_b-propeller"/>
</dbReference>
<proteinExistence type="predicted"/>
<dbReference type="InterPro" id="IPR006652">
    <property type="entry name" value="Kelch_1"/>
</dbReference>
<dbReference type="SUPFAM" id="SSF117281">
    <property type="entry name" value="Kelch motif"/>
    <property type="match status" value="1"/>
</dbReference>
<dbReference type="RefSeq" id="XP_010427182.1">
    <property type="nucleotide sequence ID" value="XM_010428880.1"/>
</dbReference>
<sequence>MSILSSTENKMMSTEQPSLPLLLHTPQPTPNPSLPDDLLLSCFARVSRLYYPTLSLVSKRFRSLITSPELYKIRSLLGHSEICLYVCFEYYDGVHGPNTRWFTLCRKPDQTLCKNKNKNKNDKSSGYVFATLHTPDYPPVRSSNLVAVGSNIYNLGGSMYNVPLSKVSILDCQSHTWREGPSMQVERYWSAVNVLDEKIYVAGGSDDYDASNWMEVFDPKTQTWEHVLSPLTERCGSLVWRSAVLDEEIYMYGTWGVAYKPKADRWEPLAEVCLELGWLENPDCVIDNILYCYSDSHGIRWYDSRIRYWLRLQGLDELLLPMYANSGYVKLANYGGKMAFLWDKYVPSSGEKEVWCAVIALERRNFEEMWGEVEWLDVVLTVPFSYAFVSALVATV</sequence>
<dbReference type="CDD" id="cd22152">
    <property type="entry name" value="F-box_AtAFR-like"/>
    <property type="match status" value="1"/>
</dbReference>
<dbReference type="SUPFAM" id="SSF81383">
    <property type="entry name" value="F-box domain"/>
    <property type="match status" value="1"/>
</dbReference>
<name>A0ABM0TJ67_CAMSA</name>
<dbReference type="Proteomes" id="UP000694864">
    <property type="component" value="Chromosome 9"/>
</dbReference>
<protein>
    <submittedName>
        <fullName evidence="3">F-box/kelch-repeat protein At5g49000-like</fullName>
    </submittedName>
</protein>
<dbReference type="InterPro" id="IPR050354">
    <property type="entry name" value="F-box/kelch-repeat_ARATH"/>
</dbReference>
<dbReference type="PANTHER" id="PTHR24414:SF184">
    <property type="entry name" value="GALACTOSE OXIDASE_KELCH REPEAT SUPERFAMILY PROTEIN"/>
    <property type="match status" value="1"/>
</dbReference>
<dbReference type="SMART" id="SM00256">
    <property type="entry name" value="FBOX"/>
    <property type="match status" value="1"/>
</dbReference>
<evidence type="ECO:0000259" key="1">
    <source>
        <dbReference type="PROSITE" id="PS50181"/>
    </source>
</evidence>
<dbReference type="Pfam" id="PF00646">
    <property type="entry name" value="F-box"/>
    <property type="match status" value="1"/>
</dbReference>
<evidence type="ECO:0000313" key="3">
    <source>
        <dbReference type="RefSeq" id="XP_010427182.1"/>
    </source>
</evidence>
<dbReference type="Gene3D" id="2.120.10.80">
    <property type="entry name" value="Kelch-type beta propeller"/>
    <property type="match status" value="1"/>
</dbReference>
<accession>A0ABM0TJ67</accession>
<gene>
    <name evidence="3" type="primary">LOC104712076</name>
</gene>
<reference evidence="3" key="2">
    <citation type="submission" date="2025-08" db="UniProtKB">
        <authorList>
            <consortium name="RefSeq"/>
        </authorList>
    </citation>
    <scope>IDENTIFICATION</scope>
    <source>
        <tissue evidence="3">Leaf</tissue>
    </source>
</reference>
<feature type="domain" description="F-box" evidence="1">
    <location>
        <begin position="28"/>
        <end position="74"/>
    </location>
</feature>
<dbReference type="Pfam" id="PF25210">
    <property type="entry name" value="Kelch_FKB95"/>
    <property type="match status" value="1"/>
</dbReference>
<dbReference type="PANTHER" id="PTHR24414">
    <property type="entry name" value="F-BOX/KELCH-REPEAT PROTEIN SKIP4"/>
    <property type="match status" value="1"/>
</dbReference>
<dbReference type="InterPro" id="IPR001810">
    <property type="entry name" value="F-box_dom"/>
</dbReference>
<organism evidence="2 3">
    <name type="scientific">Camelina sativa</name>
    <name type="common">False flax</name>
    <name type="synonym">Myagrum sativum</name>
    <dbReference type="NCBI Taxonomy" id="90675"/>
    <lineage>
        <taxon>Eukaryota</taxon>
        <taxon>Viridiplantae</taxon>
        <taxon>Streptophyta</taxon>
        <taxon>Embryophyta</taxon>
        <taxon>Tracheophyta</taxon>
        <taxon>Spermatophyta</taxon>
        <taxon>Magnoliopsida</taxon>
        <taxon>eudicotyledons</taxon>
        <taxon>Gunneridae</taxon>
        <taxon>Pentapetalae</taxon>
        <taxon>rosids</taxon>
        <taxon>malvids</taxon>
        <taxon>Brassicales</taxon>
        <taxon>Brassicaceae</taxon>
        <taxon>Camelineae</taxon>
        <taxon>Camelina</taxon>
    </lineage>
</organism>
<dbReference type="InterPro" id="IPR057499">
    <property type="entry name" value="Kelch_FKB95"/>
</dbReference>
<evidence type="ECO:0000313" key="2">
    <source>
        <dbReference type="Proteomes" id="UP000694864"/>
    </source>
</evidence>
<dbReference type="PROSITE" id="PS50181">
    <property type="entry name" value="FBOX"/>
    <property type="match status" value="1"/>
</dbReference>
<dbReference type="GeneID" id="104712076"/>
<reference evidence="2" key="1">
    <citation type="journal article" date="2014" name="Nat. Commun.">
        <title>The emerging biofuel crop Camelina sativa retains a highly undifferentiated hexaploid genome structure.</title>
        <authorList>
            <person name="Kagale S."/>
            <person name="Koh C."/>
            <person name="Nixon J."/>
            <person name="Bollina V."/>
            <person name="Clarke W.E."/>
            <person name="Tuteja R."/>
            <person name="Spillane C."/>
            <person name="Robinson S.J."/>
            <person name="Links M.G."/>
            <person name="Clarke C."/>
            <person name="Higgins E.E."/>
            <person name="Huebert T."/>
            <person name="Sharpe A.G."/>
            <person name="Parkin I.A."/>
        </authorList>
    </citation>
    <scope>NUCLEOTIDE SEQUENCE [LARGE SCALE GENOMIC DNA]</scope>
    <source>
        <strain evidence="2">cv. DH55</strain>
    </source>
</reference>
<dbReference type="SMART" id="SM00612">
    <property type="entry name" value="Kelch"/>
    <property type="match status" value="2"/>
</dbReference>
<keyword evidence="2" id="KW-1185">Reference proteome</keyword>